<reference evidence="1 2" key="1">
    <citation type="journal article" date="2016" name="Nat. Commun.">
        <title>Thousands of microbial genomes shed light on interconnected biogeochemical processes in an aquifer system.</title>
        <authorList>
            <person name="Anantharaman K."/>
            <person name="Brown C.T."/>
            <person name="Hug L.A."/>
            <person name="Sharon I."/>
            <person name="Castelle C.J."/>
            <person name="Probst A.J."/>
            <person name="Thomas B.C."/>
            <person name="Singh A."/>
            <person name="Wilkins M.J."/>
            <person name="Karaoz U."/>
            <person name="Brodie E.L."/>
            <person name="Williams K.H."/>
            <person name="Hubbard S.S."/>
            <person name="Banfield J.F."/>
        </authorList>
    </citation>
    <scope>NUCLEOTIDE SEQUENCE [LARGE SCALE GENOMIC DNA]</scope>
</reference>
<proteinExistence type="predicted"/>
<comment type="caution">
    <text evidence="1">The sequence shown here is derived from an EMBL/GenBank/DDBJ whole genome shotgun (WGS) entry which is preliminary data.</text>
</comment>
<dbReference type="EMBL" id="MGDX01000016">
    <property type="protein sequence ID" value="OGL71228.1"/>
    <property type="molecule type" value="Genomic_DNA"/>
</dbReference>
<evidence type="ECO:0000313" key="1">
    <source>
        <dbReference type="EMBL" id="OGL71228.1"/>
    </source>
</evidence>
<protein>
    <submittedName>
        <fullName evidence="1">Uncharacterized protein</fullName>
    </submittedName>
</protein>
<evidence type="ECO:0000313" key="2">
    <source>
        <dbReference type="Proteomes" id="UP000177097"/>
    </source>
</evidence>
<dbReference type="AlphaFoldDB" id="A0A1F7U093"/>
<dbReference type="STRING" id="1802389.A3C17_03700"/>
<sequence length="70" mass="7998">MKQRLQRFMRAMSREQLKAATWTAGFLALASLFVPDALPFVDEIGLLWVFSELVLECRARASKKRGARDV</sequence>
<gene>
    <name evidence="1" type="ORF">A3C17_03700</name>
</gene>
<organism evidence="1 2">
    <name type="scientific">Candidatus Uhrbacteria bacterium RIFCSPHIGHO2_02_FULL_53_13</name>
    <dbReference type="NCBI Taxonomy" id="1802389"/>
    <lineage>
        <taxon>Bacteria</taxon>
        <taxon>Candidatus Uhriibacteriota</taxon>
    </lineage>
</organism>
<dbReference type="Proteomes" id="UP000177097">
    <property type="component" value="Unassembled WGS sequence"/>
</dbReference>
<accession>A0A1F7U093</accession>
<name>A0A1F7U093_9BACT</name>